<dbReference type="PANTHER" id="PTHR38595">
    <property type="entry name" value="CYTOPLASMIC PROTEIN-RELATED"/>
    <property type="match status" value="1"/>
</dbReference>
<dbReference type="NCBIfam" id="TIGR03357">
    <property type="entry name" value="VI_zyme"/>
    <property type="match status" value="1"/>
</dbReference>
<comment type="caution">
    <text evidence="2">The sequence shown here is derived from an EMBL/GenBank/DDBJ whole genome shotgun (WGS) entry which is preliminary data.</text>
</comment>
<evidence type="ECO:0000259" key="1">
    <source>
        <dbReference type="Pfam" id="PF04965"/>
    </source>
</evidence>
<accession>A0A5U7LX67</accession>
<dbReference type="AlphaFoldDB" id="A0A5U7LX67"/>
<dbReference type="EMBL" id="AAGSEK010000047">
    <property type="protein sequence ID" value="EBR4143404.1"/>
    <property type="molecule type" value="Genomic_DNA"/>
</dbReference>
<evidence type="ECO:0000313" key="2">
    <source>
        <dbReference type="EMBL" id="EBR4143404.1"/>
    </source>
</evidence>
<dbReference type="InterPro" id="IPR007048">
    <property type="entry name" value="IraD/Gp25-like"/>
</dbReference>
<dbReference type="SUPFAM" id="SSF160719">
    <property type="entry name" value="gpW/gp25-like"/>
    <property type="match status" value="1"/>
</dbReference>
<dbReference type="PANTHER" id="PTHR38595:SF2">
    <property type="entry name" value="TYPE VI SECRETION SYSTEM BASEPLATE SUBUNIT TSSE"/>
    <property type="match status" value="1"/>
</dbReference>
<name>A0A5U7LX67_SALER</name>
<protein>
    <submittedName>
        <fullName evidence="2">Type VI secretion system baseplate subunit TssE</fullName>
    </submittedName>
</protein>
<feature type="domain" description="IraD/Gp25-like" evidence="1">
    <location>
        <begin position="31"/>
        <end position="118"/>
    </location>
</feature>
<sequence>MTKRDIEKGGSLFDRIGEAATPRFYRQSGLSLLHSISENLHNILNTRTGSSAGSPQLGITDLNDDALASGNFREEIARGIHDCICLYEPRITGVTVTAVSPDDYAPLELRFHIVAQVSFHDARDVLEFDILLDNRQRYRVEYL</sequence>
<gene>
    <name evidence="2" type="primary">tssE</name>
    <name evidence="2" type="ORF">BVJ40_19200</name>
</gene>
<organism evidence="2">
    <name type="scientific">Salmonella enterica</name>
    <name type="common">Salmonella choleraesuis</name>
    <dbReference type="NCBI Taxonomy" id="28901"/>
    <lineage>
        <taxon>Bacteria</taxon>
        <taxon>Pseudomonadati</taxon>
        <taxon>Pseudomonadota</taxon>
        <taxon>Gammaproteobacteria</taxon>
        <taxon>Enterobacterales</taxon>
        <taxon>Enterobacteriaceae</taxon>
        <taxon>Salmonella</taxon>
    </lineage>
</organism>
<dbReference type="InterPro" id="IPR017737">
    <property type="entry name" value="TssE1-like"/>
</dbReference>
<reference evidence="2" key="1">
    <citation type="submission" date="2018-07" db="EMBL/GenBank/DDBJ databases">
        <authorList>
            <consortium name="PulseNet: The National Subtyping Network for Foodborne Disease Surveillance"/>
            <person name="Tarr C.L."/>
            <person name="Trees E."/>
            <person name="Katz L.S."/>
            <person name="Carleton-Romer H.A."/>
            <person name="Stroika S."/>
            <person name="Kucerova Z."/>
            <person name="Roache K.F."/>
            <person name="Sabol A.L."/>
            <person name="Besser J."/>
            <person name="Gerner-Smidt P."/>
        </authorList>
    </citation>
    <scope>NUCLEOTIDE SEQUENCE</scope>
    <source>
        <strain evidence="2">PNUSAS006765</strain>
    </source>
</reference>
<proteinExistence type="predicted"/>
<dbReference type="Gene3D" id="3.10.450.40">
    <property type="match status" value="1"/>
</dbReference>
<dbReference type="InterPro" id="IPR053176">
    <property type="entry name" value="T6SS_TssE1-like"/>
</dbReference>
<dbReference type="Pfam" id="PF04965">
    <property type="entry name" value="GPW_gp25"/>
    <property type="match status" value="1"/>
</dbReference>